<protein>
    <submittedName>
        <fullName evidence="2">PiggyBac transposable element-derived protein 4</fullName>
    </submittedName>
</protein>
<sequence length="119" mass="13616">MIESDNEMEESIISNASSESDYSDDSEIVDFMDNSVVNLSANDWCMDFKKLSYMEFTVNSGRLSFHQYIPSKQSWNGIKIYKLCDSNSGYIWNCLVYTGKDTEVTESGALYWEHVETVG</sequence>
<evidence type="ECO:0000259" key="1">
    <source>
        <dbReference type="Pfam" id="PF13843"/>
    </source>
</evidence>
<dbReference type="OrthoDB" id="6425779at2759"/>
<reference evidence="2" key="1">
    <citation type="submission" date="2020-08" db="EMBL/GenBank/DDBJ databases">
        <title>Multicomponent nature underlies the extraordinary mechanical properties of spider dragline silk.</title>
        <authorList>
            <person name="Kono N."/>
            <person name="Nakamura H."/>
            <person name="Mori M."/>
            <person name="Yoshida Y."/>
            <person name="Ohtoshi R."/>
            <person name="Malay A.D."/>
            <person name="Moran D.A.P."/>
            <person name="Tomita M."/>
            <person name="Numata K."/>
            <person name="Arakawa K."/>
        </authorList>
    </citation>
    <scope>NUCLEOTIDE SEQUENCE</scope>
</reference>
<organism evidence="2 3">
    <name type="scientific">Nephila pilipes</name>
    <name type="common">Giant wood spider</name>
    <name type="synonym">Nephila maculata</name>
    <dbReference type="NCBI Taxonomy" id="299642"/>
    <lineage>
        <taxon>Eukaryota</taxon>
        <taxon>Metazoa</taxon>
        <taxon>Ecdysozoa</taxon>
        <taxon>Arthropoda</taxon>
        <taxon>Chelicerata</taxon>
        <taxon>Arachnida</taxon>
        <taxon>Araneae</taxon>
        <taxon>Araneomorphae</taxon>
        <taxon>Entelegynae</taxon>
        <taxon>Araneoidea</taxon>
        <taxon>Nephilidae</taxon>
        <taxon>Nephila</taxon>
    </lineage>
</organism>
<proteinExistence type="predicted"/>
<dbReference type="Pfam" id="PF13843">
    <property type="entry name" value="DDE_Tnp_1_7"/>
    <property type="match status" value="1"/>
</dbReference>
<accession>A0A8X6MYA6</accession>
<dbReference type="AlphaFoldDB" id="A0A8X6MYA6"/>
<dbReference type="Proteomes" id="UP000887013">
    <property type="component" value="Unassembled WGS sequence"/>
</dbReference>
<dbReference type="EMBL" id="BMAW01051958">
    <property type="protein sequence ID" value="GFS83468.1"/>
    <property type="molecule type" value="Genomic_DNA"/>
</dbReference>
<evidence type="ECO:0000313" key="2">
    <source>
        <dbReference type="EMBL" id="GFS83468.1"/>
    </source>
</evidence>
<evidence type="ECO:0000313" key="3">
    <source>
        <dbReference type="Proteomes" id="UP000887013"/>
    </source>
</evidence>
<feature type="domain" description="PiggyBac transposable element-derived protein" evidence="1">
    <location>
        <begin position="57"/>
        <end position="107"/>
    </location>
</feature>
<gene>
    <name evidence="2" type="primary">PGBD4_112</name>
    <name evidence="2" type="ORF">NPIL_572001</name>
</gene>
<dbReference type="InterPro" id="IPR029526">
    <property type="entry name" value="PGBD"/>
</dbReference>
<comment type="caution">
    <text evidence="2">The sequence shown here is derived from an EMBL/GenBank/DDBJ whole genome shotgun (WGS) entry which is preliminary data.</text>
</comment>
<keyword evidence="3" id="KW-1185">Reference proteome</keyword>
<name>A0A8X6MYA6_NEPPI</name>